<keyword evidence="8" id="KW-1185">Reference proteome</keyword>
<organism evidence="7 8">
    <name type="scientific">Wolbachia pipientis</name>
    <dbReference type="NCBI Taxonomy" id="955"/>
    <lineage>
        <taxon>Bacteria</taxon>
        <taxon>Pseudomonadati</taxon>
        <taxon>Pseudomonadota</taxon>
        <taxon>Alphaproteobacteria</taxon>
        <taxon>Rickettsiales</taxon>
        <taxon>Anaplasmataceae</taxon>
        <taxon>Wolbachieae</taxon>
        <taxon>Wolbachia</taxon>
    </lineage>
</organism>
<dbReference type="InterPro" id="IPR038532">
    <property type="entry name" value="NDUFS4-like_sf"/>
</dbReference>
<keyword evidence="4" id="KW-0809">Transit peptide</keyword>
<keyword evidence="5" id="KW-0249">Electron transport</keyword>
<keyword evidence="2" id="KW-0813">Transport</keyword>
<dbReference type="GO" id="GO:0022900">
    <property type="term" value="P:electron transport chain"/>
    <property type="evidence" value="ECO:0007669"/>
    <property type="project" value="InterPro"/>
</dbReference>
<dbReference type="GO" id="GO:0016020">
    <property type="term" value="C:membrane"/>
    <property type="evidence" value="ECO:0007669"/>
    <property type="project" value="UniProtKB-SubCell"/>
</dbReference>
<dbReference type="OrthoDB" id="9799572at2"/>
<evidence type="ECO:0000256" key="3">
    <source>
        <dbReference type="ARBA" id="ARBA00022660"/>
    </source>
</evidence>
<dbReference type="AlphaFoldDB" id="A0A1E7QJQ1"/>
<dbReference type="EMBL" id="MJMG01000006">
    <property type="protein sequence ID" value="OEY86693.1"/>
    <property type="molecule type" value="Genomic_DNA"/>
</dbReference>
<proteinExistence type="predicted"/>
<dbReference type="Proteomes" id="UP000175679">
    <property type="component" value="Unassembled WGS sequence"/>
</dbReference>
<reference evidence="7 8" key="1">
    <citation type="submission" date="2016-09" db="EMBL/GenBank/DDBJ databases">
        <title>Genomic evidence for plant-parasitic nematodes as the earliest Wolbachia hosts.</title>
        <authorList>
            <person name="Brown A.M."/>
            <person name="Wasala S.K."/>
            <person name="Howe D.K."/>
            <person name="Peetz A.B."/>
            <person name="Zasada I.A."/>
            <person name="Denver D.R."/>
        </authorList>
    </citation>
    <scope>NUCLEOTIDE SEQUENCE [LARGE SCALE GENOMIC DNA]</scope>
    <source>
        <strain evidence="8">wPpe</strain>
    </source>
</reference>
<dbReference type="InterPro" id="IPR006885">
    <property type="entry name" value="NADH_UbQ_FeS_4_mit-like"/>
</dbReference>
<comment type="caution">
    <text evidence="7">The sequence shown here is derived from an EMBL/GenBank/DDBJ whole genome shotgun (WGS) entry which is preliminary data.</text>
</comment>
<dbReference type="Gene3D" id="3.30.160.190">
    <property type="entry name" value="atu1810 like domain"/>
    <property type="match status" value="1"/>
</dbReference>
<dbReference type="Pfam" id="PF04800">
    <property type="entry name" value="NDUS4"/>
    <property type="match status" value="1"/>
</dbReference>
<dbReference type="PANTHER" id="PTHR12219:SF8">
    <property type="entry name" value="NADH DEHYDROGENASE [UBIQUINONE] IRON-SULFUR PROTEIN 4, MITOCHONDRIAL"/>
    <property type="match status" value="1"/>
</dbReference>
<keyword evidence="6" id="KW-0472">Membrane</keyword>
<name>A0A1E7QJQ1_WOLPI</name>
<dbReference type="RefSeq" id="WP_070065023.1">
    <property type="nucleotide sequence ID" value="NZ_MJMG01000006.1"/>
</dbReference>
<evidence type="ECO:0000256" key="2">
    <source>
        <dbReference type="ARBA" id="ARBA00022448"/>
    </source>
</evidence>
<dbReference type="PANTHER" id="PTHR12219">
    <property type="entry name" value="NADH-UBIQUINONE OXIDOREDUCTASE"/>
    <property type="match status" value="1"/>
</dbReference>
<evidence type="ECO:0000256" key="1">
    <source>
        <dbReference type="ARBA" id="ARBA00004370"/>
    </source>
</evidence>
<comment type="subcellular location">
    <subcellularLocation>
        <location evidence="1">Membrane</location>
    </subcellularLocation>
</comment>
<evidence type="ECO:0000256" key="6">
    <source>
        <dbReference type="ARBA" id="ARBA00023136"/>
    </source>
</evidence>
<evidence type="ECO:0000256" key="4">
    <source>
        <dbReference type="ARBA" id="ARBA00022946"/>
    </source>
</evidence>
<keyword evidence="3" id="KW-0679">Respiratory chain</keyword>
<protein>
    <submittedName>
        <fullName evidence="7">Oxidoreductase</fullName>
    </submittedName>
</protein>
<accession>A0A1E7QJQ1</accession>
<evidence type="ECO:0000256" key="5">
    <source>
        <dbReference type="ARBA" id="ARBA00022982"/>
    </source>
</evidence>
<evidence type="ECO:0000313" key="8">
    <source>
        <dbReference type="Proteomes" id="UP000175679"/>
    </source>
</evidence>
<gene>
    <name evidence="7" type="ORF">BIY23_02430</name>
</gene>
<sequence length="93" mass="10819">MIFKIYRPTKSAMQSGLGNTKFWHIEVESSNSYYIDSQMGWVGSRDPRKQIVLKFDSLQKAVSFAEKCNTKYIIEMPKNGKRLPKSYTSNFLK</sequence>
<evidence type="ECO:0000313" key="7">
    <source>
        <dbReference type="EMBL" id="OEY86693.1"/>
    </source>
</evidence>